<sequence length="63" mass="7262">MVLDCARANVQLFFHDRTCTFASLSTHGYTPQAELPHLKFGCLGSHIHDLRRHWSLGTMFYLI</sequence>
<reference evidence="1 2" key="1">
    <citation type="submission" date="2019-08" db="EMBL/GenBank/DDBJ databases">
        <title>Deep-cultivation of Planctomycetes and their phenomic and genomic characterization uncovers novel biology.</title>
        <authorList>
            <person name="Wiegand S."/>
            <person name="Jogler M."/>
            <person name="Boedeker C."/>
            <person name="Pinto D."/>
            <person name="Vollmers J."/>
            <person name="Rivas-Marin E."/>
            <person name="Kohn T."/>
            <person name="Peeters S.H."/>
            <person name="Heuer A."/>
            <person name="Rast P."/>
            <person name="Oberbeckmann S."/>
            <person name="Bunk B."/>
            <person name="Jeske O."/>
            <person name="Meyerdierks A."/>
            <person name="Storesund J.E."/>
            <person name="Kallscheuer N."/>
            <person name="Luecker S."/>
            <person name="Lage O.M."/>
            <person name="Pohl T."/>
            <person name="Merkel B.J."/>
            <person name="Hornburger P."/>
            <person name="Mueller R.-W."/>
            <person name="Bruemmer F."/>
            <person name="Labrenz M."/>
            <person name="Spormann A.M."/>
            <person name="Op den Camp H."/>
            <person name="Overmann J."/>
            <person name="Amann R."/>
            <person name="Jetten M.S.M."/>
            <person name="Mascher T."/>
            <person name="Medema M.H."/>
            <person name="Devos D.P."/>
            <person name="Kaster A.-K."/>
            <person name="Ovreas L."/>
            <person name="Rohde M."/>
            <person name="Galperin M.Y."/>
            <person name="Jogler C."/>
        </authorList>
    </citation>
    <scope>NUCLEOTIDE SEQUENCE [LARGE SCALE GENOMIC DNA]</scope>
    <source>
        <strain evidence="1 2">Pr1d</strain>
    </source>
</reference>
<dbReference type="KEGG" id="bgok:Pr1d_05520"/>
<protein>
    <submittedName>
        <fullName evidence="1">Uncharacterized protein</fullName>
    </submittedName>
</protein>
<dbReference type="AlphaFoldDB" id="A0A5B9QG16"/>
<dbReference type="Proteomes" id="UP000323917">
    <property type="component" value="Chromosome"/>
</dbReference>
<proteinExistence type="predicted"/>
<dbReference type="EMBL" id="CP042913">
    <property type="protein sequence ID" value="QEG33291.1"/>
    <property type="molecule type" value="Genomic_DNA"/>
</dbReference>
<organism evidence="1 2">
    <name type="scientific">Bythopirellula goksoeyrii</name>
    <dbReference type="NCBI Taxonomy" id="1400387"/>
    <lineage>
        <taxon>Bacteria</taxon>
        <taxon>Pseudomonadati</taxon>
        <taxon>Planctomycetota</taxon>
        <taxon>Planctomycetia</taxon>
        <taxon>Pirellulales</taxon>
        <taxon>Lacipirellulaceae</taxon>
        <taxon>Bythopirellula</taxon>
    </lineage>
</organism>
<evidence type="ECO:0000313" key="1">
    <source>
        <dbReference type="EMBL" id="QEG33291.1"/>
    </source>
</evidence>
<keyword evidence="2" id="KW-1185">Reference proteome</keyword>
<evidence type="ECO:0000313" key="2">
    <source>
        <dbReference type="Proteomes" id="UP000323917"/>
    </source>
</evidence>
<name>A0A5B9QG16_9BACT</name>
<gene>
    <name evidence="1" type="ORF">Pr1d_05520</name>
</gene>
<accession>A0A5B9QG16</accession>